<reference evidence="3 4" key="2">
    <citation type="submission" date="2020-02" db="EMBL/GenBank/DDBJ databases">
        <title>The new genus of Enterobacteriales.</title>
        <authorList>
            <person name="Kim I.S."/>
        </authorList>
    </citation>
    <scope>NUCLEOTIDE SEQUENCE [LARGE SCALE GENOMIC DNA]</scope>
    <source>
        <strain evidence="3 4">SAP-6</strain>
    </source>
</reference>
<evidence type="ECO:0000259" key="2">
    <source>
        <dbReference type="SMART" id="SM00278"/>
    </source>
</evidence>
<dbReference type="GO" id="GO:0006281">
    <property type="term" value="P:DNA repair"/>
    <property type="evidence" value="ECO:0007669"/>
    <property type="project" value="InterPro"/>
</dbReference>
<feature type="domain" description="Helix-hairpin-helix DNA-binding motif class 1" evidence="2">
    <location>
        <begin position="131"/>
        <end position="150"/>
    </location>
</feature>
<feature type="compositionally biased region" description="Low complexity" evidence="1">
    <location>
        <begin position="40"/>
        <end position="49"/>
    </location>
</feature>
<accession>A0A845SR22</accession>
<dbReference type="SUPFAM" id="SSF47781">
    <property type="entry name" value="RuvA domain 2-like"/>
    <property type="match status" value="1"/>
</dbReference>
<dbReference type="Pfam" id="PF12836">
    <property type="entry name" value="HHH_3"/>
    <property type="match status" value="1"/>
</dbReference>
<dbReference type="EMBL" id="WUBS01000015">
    <property type="protein sequence ID" value="NDL65011.1"/>
    <property type="molecule type" value="Genomic_DNA"/>
</dbReference>
<dbReference type="GO" id="GO:0015628">
    <property type="term" value="P:protein secretion by the type II secretion system"/>
    <property type="evidence" value="ECO:0007669"/>
    <property type="project" value="TreeGrafter"/>
</dbReference>
<gene>
    <name evidence="3" type="ORF">GRH90_19955</name>
</gene>
<dbReference type="Proteomes" id="UP000461443">
    <property type="component" value="Unassembled WGS sequence"/>
</dbReference>
<dbReference type="NCBIfam" id="TIGR00426">
    <property type="entry name" value="competence protein ComEA helix-hairpin-helix repeat region"/>
    <property type="match status" value="1"/>
</dbReference>
<proteinExistence type="predicted"/>
<dbReference type="GO" id="GO:0015627">
    <property type="term" value="C:type II protein secretion system complex"/>
    <property type="evidence" value="ECO:0007669"/>
    <property type="project" value="TreeGrafter"/>
</dbReference>
<feature type="domain" description="Helix-hairpin-helix DNA-binding motif class 1" evidence="2">
    <location>
        <begin position="101"/>
        <end position="120"/>
    </location>
</feature>
<keyword evidence="4" id="KW-1185">Reference proteome</keyword>
<feature type="region of interest" description="Disordered" evidence="1">
    <location>
        <begin position="40"/>
        <end position="87"/>
    </location>
</feature>
<evidence type="ECO:0000313" key="4">
    <source>
        <dbReference type="Proteomes" id="UP000461443"/>
    </source>
</evidence>
<dbReference type="PANTHER" id="PTHR21180:SF32">
    <property type="entry name" value="ENDONUCLEASE_EXONUCLEASE_PHOSPHATASE FAMILY DOMAIN-CONTAINING PROTEIN 1"/>
    <property type="match status" value="1"/>
</dbReference>
<dbReference type="Gene3D" id="1.10.150.280">
    <property type="entry name" value="AF1531-like domain"/>
    <property type="match status" value="1"/>
</dbReference>
<reference evidence="3 4" key="1">
    <citation type="submission" date="2019-12" db="EMBL/GenBank/DDBJ databases">
        <authorList>
            <person name="Lee S.D."/>
        </authorList>
    </citation>
    <scope>NUCLEOTIDE SEQUENCE [LARGE SCALE GENOMIC DNA]</scope>
    <source>
        <strain evidence="3 4">SAP-6</strain>
    </source>
</reference>
<feature type="compositionally biased region" description="Basic and acidic residues" evidence="1">
    <location>
        <begin position="50"/>
        <end position="60"/>
    </location>
</feature>
<organism evidence="3 4">
    <name type="scientific">Acerihabitans arboris</name>
    <dbReference type="NCBI Taxonomy" id="2691583"/>
    <lineage>
        <taxon>Bacteria</taxon>
        <taxon>Pseudomonadati</taxon>
        <taxon>Pseudomonadota</taxon>
        <taxon>Gammaproteobacteria</taxon>
        <taxon>Enterobacterales</taxon>
        <taxon>Pectobacteriaceae</taxon>
        <taxon>Acerihabitans</taxon>
    </lineage>
</organism>
<dbReference type="GO" id="GO:0003677">
    <property type="term" value="F:DNA binding"/>
    <property type="evidence" value="ECO:0007669"/>
    <property type="project" value="InterPro"/>
</dbReference>
<dbReference type="InterPro" id="IPR051675">
    <property type="entry name" value="Endo/Exo/Phosphatase_dom_1"/>
</dbReference>
<protein>
    <recommendedName>
        <fullName evidence="2">Helix-hairpin-helix DNA-binding motif class 1 domain-containing protein</fullName>
    </recommendedName>
</protein>
<dbReference type="InterPro" id="IPR003583">
    <property type="entry name" value="Hlx-hairpin-Hlx_DNA-bd_motif"/>
</dbReference>
<dbReference type="InterPro" id="IPR010994">
    <property type="entry name" value="RuvA_2-like"/>
</dbReference>
<dbReference type="InterPro" id="IPR004509">
    <property type="entry name" value="Competence_ComEA_HhH"/>
</dbReference>
<comment type="caution">
    <text evidence="3">The sequence shown here is derived from an EMBL/GenBank/DDBJ whole genome shotgun (WGS) entry which is preliminary data.</text>
</comment>
<dbReference type="SMART" id="SM00278">
    <property type="entry name" value="HhH1"/>
    <property type="match status" value="2"/>
</dbReference>
<dbReference type="AlphaFoldDB" id="A0A845SR22"/>
<name>A0A845SR22_9GAMM</name>
<evidence type="ECO:0000313" key="3">
    <source>
        <dbReference type="EMBL" id="NDL65011.1"/>
    </source>
</evidence>
<evidence type="ECO:0000256" key="1">
    <source>
        <dbReference type="SAM" id="MobiDB-lite"/>
    </source>
</evidence>
<sequence length="154" mass="15930">MAWCSDDKEVHVEEPIVISLDTGNNKAIKVPADGGGAIGIGRDITAAGDGADKSGGDKGGDTGGKPVAQSIKPAVETQDKSTQTDDFGAEKVNINTATAEELVDALKGIGPKKAQAIIDYREAKGPFTQVEQLKEVKGIGPSTLSNIKELVTLE</sequence>
<dbReference type="PANTHER" id="PTHR21180">
    <property type="entry name" value="ENDONUCLEASE/EXONUCLEASE/PHOSPHATASE FAMILY DOMAIN-CONTAINING PROTEIN 1"/>
    <property type="match status" value="1"/>
</dbReference>